<dbReference type="Gene3D" id="3.30.1360.120">
    <property type="entry name" value="Probable tRNA modification gtpase trme, domain 1"/>
    <property type="match status" value="1"/>
</dbReference>
<dbReference type="GO" id="GO:0016740">
    <property type="term" value="F:transferase activity"/>
    <property type="evidence" value="ECO:0007669"/>
    <property type="project" value="UniProtKB-KW"/>
</dbReference>
<dbReference type="AlphaFoldDB" id="A0A9D0Z4L5"/>
<dbReference type="InterPro" id="IPR029043">
    <property type="entry name" value="GcvT/YgfZ_C"/>
</dbReference>
<dbReference type="InterPro" id="IPR027266">
    <property type="entry name" value="TrmE/GcvT-like"/>
</dbReference>
<dbReference type="PANTHER" id="PTHR43757">
    <property type="entry name" value="AMINOMETHYLTRANSFERASE"/>
    <property type="match status" value="1"/>
</dbReference>
<dbReference type="SUPFAM" id="SSF103025">
    <property type="entry name" value="Folate-binding domain"/>
    <property type="match status" value="1"/>
</dbReference>
<reference evidence="4" key="1">
    <citation type="submission" date="2020-10" db="EMBL/GenBank/DDBJ databases">
        <authorList>
            <person name="Gilroy R."/>
        </authorList>
    </citation>
    <scope>NUCLEOTIDE SEQUENCE</scope>
    <source>
        <strain evidence="4">13361</strain>
    </source>
</reference>
<dbReference type="Pfam" id="PF08669">
    <property type="entry name" value="GCV_T_C"/>
    <property type="match status" value="1"/>
</dbReference>
<feature type="binding site" evidence="1">
    <location>
        <position position="169"/>
    </location>
    <ligand>
        <name>substrate</name>
    </ligand>
</feature>
<gene>
    <name evidence="4" type="ORF">IAB74_08375</name>
</gene>
<dbReference type="SUPFAM" id="SSF101790">
    <property type="entry name" value="Aminomethyltransferase beta-barrel domain"/>
    <property type="match status" value="1"/>
</dbReference>
<dbReference type="InterPro" id="IPR013977">
    <property type="entry name" value="GcvT_C"/>
</dbReference>
<dbReference type="InterPro" id="IPR028896">
    <property type="entry name" value="GcvT/YgfZ/DmdA"/>
</dbReference>
<accession>A0A9D0Z4L5</accession>
<evidence type="ECO:0000259" key="3">
    <source>
        <dbReference type="Pfam" id="PF08669"/>
    </source>
</evidence>
<feature type="domain" description="Aminomethyltransferase C-terminal" evidence="3">
    <location>
        <begin position="254"/>
        <end position="328"/>
    </location>
</feature>
<dbReference type="PANTHER" id="PTHR43757:SF2">
    <property type="entry name" value="AMINOMETHYLTRANSFERASE, MITOCHONDRIAL"/>
    <property type="match status" value="1"/>
</dbReference>
<comment type="caution">
    <text evidence="4">The sequence shown here is derived from an EMBL/GenBank/DDBJ whole genome shotgun (WGS) entry which is preliminary data.</text>
</comment>
<organism evidence="4 5">
    <name type="scientific">Candidatus Faecousia excrementigallinarum</name>
    <dbReference type="NCBI Taxonomy" id="2840806"/>
    <lineage>
        <taxon>Bacteria</taxon>
        <taxon>Bacillati</taxon>
        <taxon>Bacillota</taxon>
        <taxon>Clostridia</taxon>
        <taxon>Eubacteriales</taxon>
        <taxon>Oscillospiraceae</taxon>
        <taxon>Faecousia</taxon>
    </lineage>
</organism>
<reference evidence="4" key="2">
    <citation type="journal article" date="2021" name="PeerJ">
        <title>Extensive microbial diversity within the chicken gut microbiome revealed by metagenomics and culture.</title>
        <authorList>
            <person name="Gilroy R."/>
            <person name="Ravi A."/>
            <person name="Getino M."/>
            <person name="Pursley I."/>
            <person name="Horton D.L."/>
            <person name="Alikhan N.F."/>
            <person name="Baker D."/>
            <person name="Gharbi K."/>
            <person name="Hall N."/>
            <person name="Watson M."/>
            <person name="Adriaenssens E.M."/>
            <person name="Foster-Nyarko E."/>
            <person name="Jarju S."/>
            <person name="Secka A."/>
            <person name="Antonio M."/>
            <person name="Oren A."/>
            <person name="Chaudhuri R.R."/>
            <person name="La Ragione R."/>
            <person name="Hildebrand F."/>
            <person name="Pallen M.J."/>
        </authorList>
    </citation>
    <scope>NUCLEOTIDE SEQUENCE</scope>
    <source>
        <strain evidence="4">13361</strain>
    </source>
</reference>
<evidence type="ECO:0000313" key="5">
    <source>
        <dbReference type="Proteomes" id="UP000886796"/>
    </source>
</evidence>
<feature type="domain" description="GCVT N-terminal" evidence="2">
    <location>
        <begin position="7"/>
        <end position="236"/>
    </location>
</feature>
<sequence>MLFREDKVARADAQAIRQGVGLYRWTHDLVEVTGEDALEVLQKIYISDLSKVAVGRSKYTASLDEAGEIIDDVIVMHMEEGCYWVSDLYGPRLLPWIEKHKGQARVQAKLITYDWDMYAVQGPDSQKAMNALLDAPVDELKRFAICQRKIGDIPVYIHRSGFTGENGYEIYAAFDKSQAIHDAALQAVEQAGGRELQTLEVYVRSVPMEKGFALKQDFKHLSPYECGMDWAVAENKDFIGKAAALERKAHPKYRMVGLEFSRESTEDIAIWERVYWYGVEVGRCAQTIYGYTVDKNIGFATLRADVPDGAEVTVGCNDSPAVVVSKVFC</sequence>
<evidence type="ECO:0000313" key="4">
    <source>
        <dbReference type="EMBL" id="HIQ68506.1"/>
    </source>
</evidence>
<dbReference type="Pfam" id="PF01571">
    <property type="entry name" value="GCV_T"/>
    <property type="match status" value="1"/>
</dbReference>
<keyword evidence="4" id="KW-0808">Transferase</keyword>
<proteinExistence type="predicted"/>
<dbReference type="PIRSF" id="PIRSF006487">
    <property type="entry name" value="GcvT"/>
    <property type="match status" value="1"/>
</dbReference>
<dbReference type="InterPro" id="IPR006222">
    <property type="entry name" value="GCVT_N"/>
</dbReference>
<evidence type="ECO:0000256" key="1">
    <source>
        <dbReference type="PIRSR" id="PIRSR006487-1"/>
    </source>
</evidence>
<dbReference type="Proteomes" id="UP000886796">
    <property type="component" value="Unassembled WGS sequence"/>
</dbReference>
<dbReference type="EMBL" id="DVFK01000112">
    <property type="protein sequence ID" value="HIQ68506.1"/>
    <property type="molecule type" value="Genomic_DNA"/>
</dbReference>
<protein>
    <submittedName>
        <fullName evidence="4">Aminomethyl transferase family protein</fullName>
    </submittedName>
</protein>
<evidence type="ECO:0000259" key="2">
    <source>
        <dbReference type="Pfam" id="PF01571"/>
    </source>
</evidence>
<name>A0A9D0Z4L5_9FIRM</name>